<evidence type="ECO:0008006" key="3">
    <source>
        <dbReference type="Google" id="ProtNLM"/>
    </source>
</evidence>
<dbReference type="Proteomes" id="UP001055125">
    <property type="component" value="Unassembled WGS sequence"/>
</dbReference>
<sequence length="120" mass="12563">MAVTTFTVERVRLDDENGVCLISGADDEEEPAGYFIVQIEAGDPDGPFIEIFGEELSQSDGVASLEIGSSHLAFTFDPASLIGAALPAVRIESRAAIGEAVRARLVAAFGDRASRAAAVH</sequence>
<reference evidence="1" key="2">
    <citation type="submission" date="2021-08" db="EMBL/GenBank/DDBJ databases">
        <authorList>
            <person name="Tani A."/>
            <person name="Ola A."/>
            <person name="Ogura Y."/>
            <person name="Katsura K."/>
            <person name="Hayashi T."/>
        </authorList>
    </citation>
    <scope>NUCLEOTIDE SEQUENCE</scope>
    <source>
        <strain evidence="1">DSM 19015</strain>
    </source>
</reference>
<proteinExistence type="predicted"/>
<reference evidence="1" key="1">
    <citation type="journal article" date="2021" name="Front. Microbiol.">
        <title>Comprehensive Comparative Genomics and Phenotyping of Methylobacterium Species.</title>
        <authorList>
            <person name="Alessa O."/>
            <person name="Ogura Y."/>
            <person name="Fujitani Y."/>
            <person name="Takami H."/>
            <person name="Hayashi T."/>
            <person name="Sahin N."/>
            <person name="Tani A."/>
        </authorList>
    </citation>
    <scope>NUCLEOTIDE SEQUENCE</scope>
    <source>
        <strain evidence="1">DSM 19015</strain>
    </source>
</reference>
<gene>
    <name evidence="1" type="ORF">OCOJLMKI_3288</name>
</gene>
<name>A0ABQ4S093_9HYPH</name>
<keyword evidence="2" id="KW-1185">Reference proteome</keyword>
<dbReference type="RefSeq" id="WP_238245191.1">
    <property type="nucleotide sequence ID" value="NZ_BPQP01000052.1"/>
</dbReference>
<evidence type="ECO:0000313" key="1">
    <source>
        <dbReference type="EMBL" id="GJD96070.1"/>
    </source>
</evidence>
<comment type="caution">
    <text evidence="1">The sequence shown here is derived from an EMBL/GenBank/DDBJ whole genome shotgun (WGS) entry which is preliminary data.</text>
</comment>
<protein>
    <recommendedName>
        <fullName evidence="3">Immunity protein 10 of polymorphic toxin system</fullName>
    </recommendedName>
</protein>
<evidence type="ECO:0000313" key="2">
    <source>
        <dbReference type="Proteomes" id="UP001055125"/>
    </source>
</evidence>
<accession>A0ABQ4S093</accession>
<organism evidence="1 2">
    <name type="scientific">Methylobacterium iners</name>
    <dbReference type="NCBI Taxonomy" id="418707"/>
    <lineage>
        <taxon>Bacteria</taxon>
        <taxon>Pseudomonadati</taxon>
        <taxon>Pseudomonadota</taxon>
        <taxon>Alphaproteobacteria</taxon>
        <taxon>Hyphomicrobiales</taxon>
        <taxon>Methylobacteriaceae</taxon>
        <taxon>Methylobacterium</taxon>
    </lineage>
</organism>
<dbReference type="EMBL" id="BPQP01000052">
    <property type="protein sequence ID" value="GJD96070.1"/>
    <property type="molecule type" value="Genomic_DNA"/>
</dbReference>